<protein>
    <submittedName>
        <fullName evidence="1">Uncharacterized protein</fullName>
    </submittedName>
</protein>
<gene>
    <name evidence="1" type="ORF">OLEA9_A118979</name>
</gene>
<evidence type="ECO:0000313" key="2">
    <source>
        <dbReference type="Proteomes" id="UP000594638"/>
    </source>
</evidence>
<proteinExistence type="predicted"/>
<keyword evidence="2" id="KW-1185">Reference proteome</keyword>
<reference evidence="1 2" key="1">
    <citation type="submission" date="2019-12" db="EMBL/GenBank/DDBJ databases">
        <authorList>
            <person name="Alioto T."/>
            <person name="Alioto T."/>
            <person name="Gomez Garrido J."/>
        </authorList>
    </citation>
    <scope>NUCLEOTIDE SEQUENCE [LARGE SCALE GENOMIC DNA]</scope>
</reference>
<dbReference type="OrthoDB" id="913638at2759"/>
<accession>A0A8S0R6H4</accession>
<comment type="caution">
    <text evidence="1">The sequence shown here is derived from an EMBL/GenBank/DDBJ whole genome shotgun (WGS) entry which is preliminary data.</text>
</comment>
<dbReference type="Gramene" id="OE9A118979T1">
    <property type="protein sequence ID" value="OE9A118979C1"/>
    <property type="gene ID" value="OE9A118979"/>
</dbReference>
<organism evidence="1 2">
    <name type="scientific">Olea europaea subsp. europaea</name>
    <dbReference type="NCBI Taxonomy" id="158383"/>
    <lineage>
        <taxon>Eukaryota</taxon>
        <taxon>Viridiplantae</taxon>
        <taxon>Streptophyta</taxon>
        <taxon>Embryophyta</taxon>
        <taxon>Tracheophyta</taxon>
        <taxon>Spermatophyta</taxon>
        <taxon>Magnoliopsida</taxon>
        <taxon>eudicotyledons</taxon>
        <taxon>Gunneridae</taxon>
        <taxon>Pentapetalae</taxon>
        <taxon>asterids</taxon>
        <taxon>lamiids</taxon>
        <taxon>Lamiales</taxon>
        <taxon>Oleaceae</taxon>
        <taxon>Oleeae</taxon>
        <taxon>Olea</taxon>
    </lineage>
</organism>
<sequence length="172" mass="19967">MMTNGELFRTMLQEFPQLSRPLHAYGTNVESSSTPQEYGFSNQYFDAFHDFEEQENEKGYKNDDDDDLLLMLRGFVDELDEKGHGIFNKLFTKFEKDVPFERLSRETLEDFRGRPVSGMFAKFLSKLNSDPVNDTSSRDRGLEGNSTELKQKLERFKIKTINVGGIVKEEQK</sequence>
<evidence type="ECO:0000313" key="1">
    <source>
        <dbReference type="EMBL" id="CAA2973940.1"/>
    </source>
</evidence>
<dbReference type="EMBL" id="CACTIH010002134">
    <property type="protein sequence ID" value="CAA2973940.1"/>
    <property type="molecule type" value="Genomic_DNA"/>
</dbReference>
<name>A0A8S0R6H4_OLEEU</name>
<dbReference type="AlphaFoldDB" id="A0A8S0R6H4"/>
<dbReference type="Proteomes" id="UP000594638">
    <property type="component" value="Unassembled WGS sequence"/>
</dbReference>